<dbReference type="AlphaFoldDB" id="A0A444YQX8"/>
<dbReference type="InterPro" id="IPR004332">
    <property type="entry name" value="Transposase_MuDR"/>
</dbReference>
<name>A0A444YQX8_ARAHY</name>
<dbReference type="Pfam" id="PF26130">
    <property type="entry name" value="PB1-like"/>
    <property type="match status" value="1"/>
</dbReference>
<dbReference type="EMBL" id="SDMP01000016">
    <property type="protein sequence ID" value="RYR04370.1"/>
    <property type="molecule type" value="Genomic_DNA"/>
</dbReference>
<dbReference type="Proteomes" id="UP000289738">
    <property type="component" value="Chromosome B06"/>
</dbReference>
<sequence length="322" mass="36505">MGDSDFTIDIHHGGKFHVRERARIFGGKDMHYEFDEWSLQEIVSELQKLGYKGYARIWYCEPGCQLNSGLRELMSDRDAMRMGRLLVSQTVKHCSVYVVDGCREGNVIEICSNDKDYVPTEAEYNGSGFVEVEVEGESEEDRFDDSDNDGDHEDHFAFDFEDGNDGGVGNAFGGFDGPLNEHDNAQITGIDAAVNDATVRDDVEVGEISEGYETEDIDSYEGDLDDMIKKRRYPKYNEAEMSREYVFKVGLEFKSLGQFKDAIREHALLNGRDIRYIKNDKVRCRVGCRGKKGKCRWMAFASKVGGSDCFRLKTLNGKHTYG</sequence>
<protein>
    <submittedName>
        <fullName evidence="3">Uncharacterized protein</fullName>
    </submittedName>
</protein>
<keyword evidence="4" id="KW-1185">Reference proteome</keyword>
<evidence type="ECO:0000313" key="4">
    <source>
        <dbReference type="Proteomes" id="UP000289738"/>
    </source>
</evidence>
<dbReference type="InterPro" id="IPR058594">
    <property type="entry name" value="PB1-like_dom_pln"/>
</dbReference>
<organism evidence="3 4">
    <name type="scientific">Arachis hypogaea</name>
    <name type="common">Peanut</name>
    <dbReference type="NCBI Taxonomy" id="3818"/>
    <lineage>
        <taxon>Eukaryota</taxon>
        <taxon>Viridiplantae</taxon>
        <taxon>Streptophyta</taxon>
        <taxon>Embryophyta</taxon>
        <taxon>Tracheophyta</taxon>
        <taxon>Spermatophyta</taxon>
        <taxon>Magnoliopsida</taxon>
        <taxon>eudicotyledons</taxon>
        <taxon>Gunneridae</taxon>
        <taxon>Pentapetalae</taxon>
        <taxon>rosids</taxon>
        <taxon>fabids</taxon>
        <taxon>Fabales</taxon>
        <taxon>Fabaceae</taxon>
        <taxon>Papilionoideae</taxon>
        <taxon>50 kb inversion clade</taxon>
        <taxon>dalbergioids sensu lato</taxon>
        <taxon>Dalbergieae</taxon>
        <taxon>Pterocarpus clade</taxon>
        <taxon>Arachis</taxon>
    </lineage>
</organism>
<dbReference type="STRING" id="3818.A0A444YQX8"/>
<feature type="domain" description="PB1-like" evidence="2">
    <location>
        <begin position="3"/>
        <end position="92"/>
    </location>
</feature>
<accession>A0A444YQX8</accession>
<evidence type="ECO:0000313" key="3">
    <source>
        <dbReference type="EMBL" id="RYR04370.1"/>
    </source>
</evidence>
<reference evidence="3 4" key="1">
    <citation type="submission" date="2019-01" db="EMBL/GenBank/DDBJ databases">
        <title>Sequencing of cultivated peanut Arachis hypogaea provides insights into genome evolution and oil improvement.</title>
        <authorList>
            <person name="Chen X."/>
        </authorList>
    </citation>
    <scope>NUCLEOTIDE SEQUENCE [LARGE SCALE GENOMIC DNA]</scope>
    <source>
        <strain evidence="4">cv. Fuhuasheng</strain>
        <tissue evidence="3">Leaves</tissue>
    </source>
</reference>
<evidence type="ECO:0000259" key="1">
    <source>
        <dbReference type="Pfam" id="PF03108"/>
    </source>
</evidence>
<dbReference type="Pfam" id="PF03108">
    <property type="entry name" value="DBD_Tnp_Mut"/>
    <property type="match status" value="1"/>
</dbReference>
<evidence type="ECO:0000259" key="2">
    <source>
        <dbReference type="Pfam" id="PF26130"/>
    </source>
</evidence>
<proteinExistence type="predicted"/>
<gene>
    <name evidence="3" type="ORF">Ahy_B06g084083</name>
</gene>
<comment type="caution">
    <text evidence="3">The sequence shown here is derived from an EMBL/GenBank/DDBJ whole genome shotgun (WGS) entry which is preliminary data.</text>
</comment>
<feature type="domain" description="Transposase MuDR plant" evidence="1">
    <location>
        <begin position="247"/>
        <end position="306"/>
    </location>
</feature>